<dbReference type="InterPro" id="IPR036388">
    <property type="entry name" value="WH-like_DNA-bd_sf"/>
</dbReference>
<organism evidence="1 2">
    <name type="scientific">Agaribacillus aureus</name>
    <dbReference type="NCBI Taxonomy" id="3051825"/>
    <lineage>
        <taxon>Bacteria</taxon>
        <taxon>Pseudomonadati</taxon>
        <taxon>Bacteroidota</taxon>
        <taxon>Cytophagia</taxon>
        <taxon>Cytophagales</taxon>
        <taxon>Splendidivirgaceae</taxon>
        <taxon>Agaribacillus</taxon>
    </lineage>
</organism>
<dbReference type="InterPro" id="IPR036390">
    <property type="entry name" value="WH_DNA-bd_sf"/>
</dbReference>
<dbReference type="SUPFAM" id="SSF46785">
    <property type="entry name" value="Winged helix' DNA-binding domain"/>
    <property type="match status" value="1"/>
</dbReference>
<dbReference type="Pfam" id="PF01475">
    <property type="entry name" value="FUR"/>
    <property type="match status" value="1"/>
</dbReference>
<proteinExistence type="predicted"/>
<comment type="caution">
    <text evidence="1">The sequence shown here is derived from an EMBL/GenBank/DDBJ whole genome shotgun (WGS) entry which is preliminary data.</text>
</comment>
<evidence type="ECO:0000313" key="1">
    <source>
        <dbReference type="EMBL" id="MDN5210524.1"/>
    </source>
</evidence>
<reference evidence="1" key="1">
    <citation type="submission" date="2023-06" db="EMBL/GenBank/DDBJ databases">
        <title>Genomic of Agaribacillus aureum.</title>
        <authorList>
            <person name="Wang G."/>
        </authorList>
    </citation>
    <scope>NUCLEOTIDE SEQUENCE</scope>
    <source>
        <strain evidence="1">BMA12</strain>
    </source>
</reference>
<protein>
    <submittedName>
        <fullName evidence="1">Transcriptional repressor</fullName>
    </submittedName>
</protein>
<dbReference type="PANTHER" id="PTHR33202:SF7">
    <property type="entry name" value="FERRIC UPTAKE REGULATION PROTEIN"/>
    <property type="match status" value="1"/>
</dbReference>
<dbReference type="EMBL" id="JAUJEB010000001">
    <property type="protein sequence ID" value="MDN5210524.1"/>
    <property type="molecule type" value="Genomic_DNA"/>
</dbReference>
<dbReference type="PANTHER" id="PTHR33202">
    <property type="entry name" value="ZINC UPTAKE REGULATION PROTEIN"/>
    <property type="match status" value="1"/>
</dbReference>
<accession>A0ABT8KYN4</accession>
<dbReference type="Proteomes" id="UP001172083">
    <property type="component" value="Unassembled WGS sequence"/>
</dbReference>
<name>A0ABT8KYN4_9BACT</name>
<evidence type="ECO:0000313" key="2">
    <source>
        <dbReference type="Proteomes" id="UP001172083"/>
    </source>
</evidence>
<dbReference type="InterPro" id="IPR002481">
    <property type="entry name" value="FUR"/>
</dbReference>
<sequence>MKRRNTDSKKAILELLESSKSALSHDMIQGIISRNIDRATIYRVLNRFCEDKIVRRIVGDDGKQYFAYCINCVEKKQKNNHFHFRCTQCGKVECLNEEVKVALPDGYEMHNFNGIVSGICSDCASLRSGE</sequence>
<dbReference type="RefSeq" id="WP_346755868.1">
    <property type="nucleotide sequence ID" value="NZ_JAUJEB010000001.1"/>
</dbReference>
<dbReference type="Gene3D" id="1.10.10.10">
    <property type="entry name" value="Winged helix-like DNA-binding domain superfamily/Winged helix DNA-binding domain"/>
    <property type="match status" value="1"/>
</dbReference>
<keyword evidence="2" id="KW-1185">Reference proteome</keyword>
<gene>
    <name evidence="1" type="ORF">QQ020_00655</name>
</gene>